<evidence type="ECO:0000313" key="6">
    <source>
        <dbReference type="Proteomes" id="UP000800035"/>
    </source>
</evidence>
<dbReference type="PRINTS" id="PR00792">
    <property type="entry name" value="PEPSIN"/>
</dbReference>
<feature type="domain" description="Peptidase A1" evidence="4">
    <location>
        <begin position="48"/>
        <end position="252"/>
    </location>
</feature>
<evidence type="ECO:0000256" key="2">
    <source>
        <dbReference type="ARBA" id="ARBA00022750"/>
    </source>
</evidence>
<evidence type="ECO:0000259" key="4">
    <source>
        <dbReference type="PROSITE" id="PS51767"/>
    </source>
</evidence>
<protein>
    <submittedName>
        <fullName evidence="5">Acid protease</fullName>
    </submittedName>
</protein>
<keyword evidence="3" id="KW-0378">Hydrolase</keyword>
<name>A0A6A5TDV6_9PLEO</name>
<dbReference type="InterPro" id="IPR001969">
    <property type="entry name" value="Aspartic_peptidase_AS"/>
</dbReference>
<comment type="similarity">
    <text evidence="1 3">Belongs to the peptidase A1 family.</text>
</comment>
<accession>A0A6A5TDV6</accession>
<keyword evidence="2 3" id="KW-0064">Aspartyl protease</keyword>
<dbReference type="GO" id="GO:0000324">
    <property type="term" value="C:fungal-type vacuole"/>
    <property type="evidence" value="ECO:0007669"/>
    <property type="project" value="TreeGrafter"/>
</dbReference>
<dbReference type="Proteomes" id="UP000800035">
    <property type="component" value="Unassembled WGS sequence"/>
</dbReference>
<dbReference type="PANTHER" id="PTHR47966">
    <property type="entry name" value="BETA-SITE APP-CLEAVING ENZYME, ISOFORM A-RELATED"/>
    <property type="match status" value="1"/>
</dbReference>
<keyword evidence="3 5" id="KW-0645">Protease</keyword>
<dbReference type="PANTHER" id="PTHR47966:SF51">
    <property type="entry name" value="BETA-SITE APP-CLEAVING ENZYME, ISOFORM A-RELATED"/>
    <property type="match status" value="1"/>
</dbReference>
<dbReference type="CDD" id="cd05471">
    <property type="entry name" value="pepsin_like"/>
    <property type="match status" value="1"/>
</dbReference>
<dbReference type="InterPro" id="IPR033121">
    <property type="entry name" value="PEPTIDASE_A1"/>
</dbReference>
<reference evidence="5" key="1">
    <citation type="journal article" date="2020" name="Stud. Mycol.">
        <title>101 Dothideomycetes genomes: a test case for predicting lifestyles and emergence of pathogens.</title>
        <authorList>
            <person name="Haridas S."/>
            <person name="Albert R."/>
            <person name="Binder M."/>
            <person name="Bloem J."/>
            <person name="Labutti K."/>
            <person name="Salamov A."/>
            <person name="Andreopoulos B."/>
            <person name="Baker S."/>
            <person name="Barry K."/>
            <person name="Bills G."/>
            <person name="Bluhm B."/>
            <person name="Cannon C."/>
            <person name="Castanera R."/>
            <person name="Culley D."/>
            <person name="Daum C."/>
            <person name="Ezra D."/>
            <person name="Gonzalez J."/>
            <person name="Henrissat B."/>
            <person name="Kuo A."/>
            <person name="Liang C."/>
            <person name="Lipzen A."/>
            <person name="Lutzoni F."/>
            <person name="Magnuson J."/>
            <person name="Mondo S."/>
            <person name="Nolan M."/>
            <person name="Ohm R."/>
            <person name="Pangilinan J."/>
            <person name="Park H.-J."/>
            <person name="Ramirez L."/>
            <person name="Alfaro M."/>
            <person name="Sun H."/>
            <person name="Tritt A."/>
            <person name="Yoshinaga Y."/>
            <person name="Zwiers L.-H."/>
            <person name="Turgeon B."/>
            <person name="Goodwin S."/>
            <person name="Spatafora J."/>
            <person name="Crous P."/>
            <person name="Grigoriev I."/>
        </authorList>
    </citation>
    <scope>NUCLEOTIDE SEQUENCE</scope>
    <source>
        <strain evidence="5">CBS 675.92</strain>
    </source>
</reference>
<dbReference type="GO" id="GO:0004190">
    <property type="term" value="F:aspartic-type endopeptidase activity"/>
    <property type="evidence" value="ECO:0007669"/>
    <property type="project" value="UniProtKB-KW"/>
</dbReference>
<evidence type="ECO:0000256" key="1">
    <source>
        <dbReference type="ARBA" id="ARBA00007447"/>
    </source>
</evidence>
<dbReference type="PROSITE" id="PS00141">
    <property type="entry name" value="ASP_PROTEASE"/>
    <property type="match status" value="1"/>
</dbReference>
<dbReference type="SUPFAM" id="SSF50630">
    <property type="entry name" value="Acid proteases"/>
    <property type="match status" value="1"/>
</dbReference>
<gene>
    <name evidence="5" type="ORF">CC80DRAFT_599292</name>
</gene>
<dbReference type="InterPro" id="IPR034164">
    <property type="entry name" value="Pepsin-like_dom"/>
</dbReference>
<dbReference type="EMBL" id="ML977045">
    <property type="protein sequence ID" value="KAF1948936.1"/>
    <property type="molecule type" value="Genomic_DNA"/>
</dbReference>
<dbReference type="OrthoDB" id="771136at2759"/>
<organism evidence="5 6">
    <name type="scientific">Byssothecium circinans</name>
    <dbReference type="NCBI Taxonomy" id="147558"/>
    <lineage>
        <taxon>Eukaryota</taxon>
        <taxon>Fungi</taxon>
        <taxon>Dikarya</taxon>
        <taxon>Ascomycota</taxon>
        <taxon>Pezizomycotina</taxon>
        <taxon>Dothideomycetes</taxon>
        <taxon>Pleosporomycetidae</taxon>
        <taxon>Pleosporales</taxon>
        <taxon>Massarineae</taxon>
        <taxon>Massarinaceae</taxon>
        <taxon>Byssothecium</taxon>
    </lineage>
</organism>
<keyword evidence="6" id="KW-1185">Reference proteome</keyword>
<dbReference type="GO" id="GO:0006508">
    <property type="term" value="P:proteolysis"/>
    <property type="evidence" value="ECO:0007669"/>
    <property type="project" value="UniProtKB-KW"/>
</dbReference>
<dbReference type="Gene3D" id="2.40.70.10">
    <property type="entry name" value="Acid Proteases"/>
    <property type="match status" value="1"/>
</dbReference>
<dbReference type="Pfam" id="PF00026">
    <property type="entry name" value="Asp"/>
    <property type="match status" value="1"/>
</dbReference>
<sequence length="252" mass="27393">MAPLFPSLFFCVAVSGKSIKLDFQVVELSHDPLHPRDNPRPRALNLPLYNDFPHQPPTSLSVLLDTGSTDLWLPSHTSPACAPNCPPGTWDPSAFTTAIDINIPYNATFGSTPDNPMLGKYYNDTVSLGGVDLANQTFALAEVVPINYNAGHWGILGMGSKFMSSAYMDPWGPVYHDADKAPLPVWLHLYDAGVIEKKMFSVWLNAQNASTGSVLFGGVDESKFEGGLMSTLVLLQRPARLFTGWFDDGGSC</sequence>
<evidence type="ECO:0000313" key="5">
    <source>
        <dbReference type="EMBL" id="KAF1948936.1"/>
    </source>
</evidence>
<dbReference type="InterPro" id="IPR021109">
    <property type="entry name" value="Peptidase_aspartic_dom_sf"/>
</dbReference>
<dbReference type="AlphaFoldDB" id="A0A6A5TDV6"/>
<dbReference type="PROSITE" id="PS51767">
    <property type="entry name" value="PEPTIDASE_A1"/>
    <property type="match status" value="1"/>
</dbReference>
<proteinExistence type="inferred from homology"/>
<evidence type="ECO:0000256" key="3">
    <source>
        <dbReference type="RuleBase" id="RU000454"/>
    </source>
</evidence>
<dbReference type="InterPro" id="IPR001461">
    <property type="entry name" value="Aspartic_peptidase_A1"/>
</dbReference>